<feature type="transmembrane region" description="Helical" evidence="4">
    <location>
        <begin position="623"/>
        <end position="645"/>
    </location>
</feature>
<evidence type="ECO:0000313" key="7">
    <source>
        <dbReference type="Proteomes" id="UP000023152"/>
    </source>
</evidence>
<dbReference type="EMBL" id="ASPP01020335">
    <property type="protein sequence ID" value="ETO13897.1"/>
    <property type="molecule type" value="Genomic_DNA"/>
</dbReference>
<dbReference type="PROSITE" id="PS00108">
    <property type="entry name" value="PROTEIN_KINASE_ST"/>
    <property type="match status" value="1"/>
</dbReference>
<keyword evidence="2" id="KW-0067">ATP-binding</keyword>
<dbReference type="GO" id="GO:0004674">
    <property type="term" value="F:protein serine/threonine kinase activity"/>
    <property type="evidence" value="ECO:0007669"/>
    <property type="project" value="TreeGrafter"/>
</dbReference>
<reference evidence="6 7" key="1">
    <citation type="journal article" date="2013" name="Curr. Biol.">
        <title>The Genome of the Foraminiferan Reticulomyxa filosa.</title>
        <authorList>
            <person name="Glockner G."/>
            <person name="Hulsmann N."/>
            <person name="Schleicher M."/>
            <person name="Noegel A.A."/>
            <person name="Eichinger L."/>
            <person name="Gallinger C."/>
            <person name="Pawlowski J."/>
            <person name="Sierra R."/>
            <person name="Euteneuer U."/>
            <person name="Pillet L."/>
            <person name="Moustafa A."/>
            <person name="Platzer M."/>
            <person name="Groth M."/>
            <person name="Szafranski K."/>
            <person name="Schliwa M."/>
        </authorList>
    </citation>
    <scope>NUCLEOTIDE SEQUENCE [LARGE SCALE GENOMIC DNA]</scope>
</reference>
<keyword evidence="1" id="KW-0547">Nucleotide-binding</keyword>
<dbReference type="InterPro" id="IPR011009">
    <property type="entry name" value="Kinase-like_dom_sf"/>
</dbReference>
<dbReference type="SMART" id="SM00220">
    <property type="entry name" value="S_TKc"/>
    <property type="match status" value="1"/>
</dbReference>
<dbReference type="Pfam" id="PF00069">
    <property type="entry name" value="Pkinase"/>
    <property type="match status" value="1"/>
</dbReference>
<dbReference type="GO" id="GO:0005524">
    <property type="term" value="F:ATP binding"/>
    <property type="evidence" value="ECO:0007669"/>
    <property type="project" value="UniProtKB-KW"/>
</dbReference>
<dbReference type="GO" id="GO:0005737">
    <property type="term" value="C:cytoplasm"/>
    <property type="evidence" value="ECO:0007669"/>
    <property type="project" value="TreeGrafter"/>
</dbReference>
<keyword evidence="7" id="KW-1185">Reference proteome</keyword>
<evidence type="ECO:0000256" key="4">
    <source>
        <dbReference type="SAM" id="Phobius"/>
    </source>
</evidence>
<accession>X6MKE3</accession>
<dbReference type="SUPFAM" id="SSF56112">
    <property type="entry name" value="Protein kinase-like (PK-like)"/>
    <property type="match status" value="1"/>
</dbReference>
<evidence type="ECO:0000256" key="2">
    <source>
        <dbReference type="ARBA" id="ARBA00022840"/>
    </source>
</evidence>
<feature type="compositionally biased region" description="Basic and acidic residues" evidence="3">
    <location>
        <begin position="673"/>
        <end position="686"/>
    </location>
</feature>
<protein>
    <recommendedName>
        <fullName evidence="5">Protein kinase domain-containing protein</fullName>
    </recommendedName>
</protein>
<dbReference type="Proteomes" id="UP000023152">
    <property type="component" value="Unassembled WGS sequence"/>
</dbReference>
<feature type="domain" description="Protein kinase" evidence="5">
    <location>
        <begin position="97"/>
        <end position="387"/>
    </location>
</feature>
<evidence type="ECO:0000256" key="1">
    <source>
        <dbReference type="ARBA" id="ARBA00022741"/>
    </source>
</evidence>
<comment type="caution">
    <text evidence="6">The sequence shown here is derived from an EMBL/GenBank/DDBJ whole genome shotgun (WGS) entry which is preliminary data.</text>
</comment>
<gene>
    <name evidence="6" type="ORF">RFI_23471</name>
</gene>
<dbReference type="PANTHER" id="PTHR48012">
    <property type="entry name" value="STERILE20-LIKE KINASE, ISOFORM B-RELATED"/>
    <property type="match status" value="1"/>
</dbReference>
<dbReference type="InterPro" id="IPR050629">
    <property type="entry name" value="STE20/SPS1-PAK"/>
</dbReference>
<proteinExistence type="predicted"/>
<evidence type="ECO:0000313" key="6">
    <source>
        <dbReference type="EMBL" id="ETO13897.1"/>
    </source>
</evidence>
<keyword evidence="4" id="KW-0472">Membrane</keyword>
<dbReference type="PANTHER" id="PTHR48012:SF26">
    <property type="entry name" value="SERINE_THREONINE-PROTEIN KINASE DDB_G0283821-RELATED"/>
    <property type="match status" value="1"/>
</dbReference>
<dbReference type="Gene3D" id="1.10.510.10">
    <property type="entry name" value="Transferase(Phosphotransferase) domain 1"/>
    <property type="match status" value="1"/>
</dbReference>
<evidence type="ECO:0000256" key="3">
    <source>
        <dbReference type="SAM" id="MobiDB-lite"/>
    </source>
</evidence>
<name>X6MKE3_RETFI</name>
<dbReference type="OrthoDB" id="2186239at2759"/>
<dbReference type="AlphaFoldDB" id="X6MKE3"/>
<feature type="region of interest" description="Disordered" evidence="3">
    <location>
        <begin position="667"/>
        <end position="695"/>
    </location>
</feature>
<dbReference type="PROSITE" id="PS50011">
    <property type="entry name" value="PROTEIN_KINASE_DOM"/>
    <property type="match status" value="1"/>
</dbReference>
<keyword evidence="4" id="KW-0812">Transmembrane</keyword>
<sequence length="842" mass="96356">MAEAKSFLTLKKFLVVFNFTSKMVDAIEKSKKNDLWRLVDELINEGYLKESVTKGEIPVHSSIAWSFLYHGEPCSIEQIRKYLQCYVFKNELKFGHIEKLLYAWKGQEGKLLNHIENKGLVSGDCPLPQLIPFSAQYKIESKLTPAQIHGQYMELKILRQCNHPTIVRIEDSFDKREDMSYVMEYSDCGTLQDAIVIHHATLKEKALSALLCQVLHGVDYLHKRGVIHRDIKPDNILLDSQMRVKICDFTTVVQMQWLSQQSQDHGDEMRGGEWSKVTGFVGTPAYAAPEMYLAIPYDHSIDMWSVGCTLFFMLTAKHLFHWDLQCDFSRTQLAQDIVHFNAGVYVYSHNVMTFPYYLRISTFVIHLDLHFYIHRPSIGSPLESPCFDCASSFHCLSYFFIKQTNKQTNAKETKLLSAHSSNDPKEHASSMCSMATNADMDVPFKDEDDAIAGISGWLDRVASPSLSPQRDLFAYADIEEPEEFCEDMETMVDDLLHEPEKHTKESPFTTGDTHEFGLNFASKILVETLKQKKLVQMLKQIEKQNQDLVFEDERSISKESSHILNLPMIFDSPLLNSEKRALISGILTLAGVHIFCTCLFFFYLCFLSVFLLCVVFGRVCLTHFASVGSLLSGLLQAINTVQIFFSFKFFSKKKKIVSHWKMEQASLSPDTKPSTHSEADSLVEDKSGDEEEEQYVRIPSPDTSLSVREKSDEVMRIDKWKLDLQNTQSGVRKMLFNMVGLFYYPLFIVLEDGVTTSDYNTLALPLHHRERVQPDKRIFEPCMIIISSRNSVKGDVKSLSLYQAKNGILEVLSLSKMQDPTTDTQKSEPRRGVQFFFLKIAV</sequence>
<keyword evidence="4" id="KW-1133">Transmembrane helix</keyword>
<organism evidence="6 7">
    <name type="scientific">Reticulomyxa filosa</name>
    <dbReference type="NCBI Taxonomy" id="46433"/>
    <lineage>
        <taxon>Eukaryota</taxon>
        <taxon>Sar</taxon>
        <taxon>Rhizaria</taxon>
        <taxon>Retaria</taxon>
        <taxon>Foraminifera</taxon>
        <taxon>Monothalamids</taxon>
        <taxon>Reticulomyxidae</taxon>
        <taxon>Reticulomyxa</taxon>
    </lineage>
</organism>
<feature type="transmembrane region" description="Helical" evidence="4">
    <location>
        <begin position="586"/>
        <end position="617"/>
    </location>
</feature>
<dbReference type="InterPro" id="IPR008271">
    <property type="entry name" value="Ser/Thr_kinase_AS"/>
</dbReference>
<dbReference type="InterPro" id="IPR000719">
    <property type="entry name" value="Prot_kinase_dom"/>
</dbReference>
<evidence type="ECO:0000259" key="5">
    <source>
        <dbReference type="PROSITE" id="PS50011"/>
    </source>
</evidence>